<accession>A0A2K8L5C7</accession>
<dbReference type="KEGG" id="mfn:Ga0123462_1664"/>
<dbReference type="Proteomes" id="UP000231637">
    <property type="component" value="Chromosome"/>
</dbReference>
<organism evidence="2 3">
    <name type="scientific">Mariprofundus ferrinatatus</name>
    <dbReference type="NCBI Taxonomy" id="1921087"/>
    <lineage>
        <taxon>Bacteria</taxon>
        <taxon>Pseudomonadati</taxon>
        <taxon>Pseudomonadota</taxon>
        <taxon>Candidatius Mariprofundia</taxon>
        <taxon>Mariprofundales</taxon>
        <taxon>Mariprofundaceae</taxon>
        <taxon>Mariprofundus</taxon>
    </lineage>
</organism>
<proteinExistence type="predicted"/>
<dbReference type="Pfam" id="PF07238">
    <property type="entry name" value="PilZ"/>
    <property type="match status" value="1"/>
</dbReference>
<evidence type="ECO:0000313" key="2">
    <source>
        <dbReference type="EMBL" id="ATX82518.1"/>
    </source>
</evidence>
<sequence>MDAVDNDIIDKISDIADQLPKEQRRQLLDLISTWQTNTRYAPREAYYEMLTFTSNRGKHSGHARDVSTTGLFIETTESFEVGDRVNLELTFISAPNPLRLKGAVVRKTENGIGVRFDMRSKSHVREMESIVAKMRLIFRGG</sequence>
<protein>
    <submittedName>
        <fullName evidence="2">PilZ domain-containing protein</fullName>
    </submittedName>
</protein>
<gene>
    <name evidence="2" type="ORF">Ga0123462_1664</name>
</gene>
<keyword evidence="3" id="KW-1185">Reference proteome</keyword>
<dbReference type="SUPFAM" id="SSF141371">
    <property type="entry name" value="PilZ domain-like"/>
    <property type="match status" value="1"/>
</dbReference>
<dbReference type="Gene3D" id="2.40.10.220">
    <property type="entry name" value="predicted glycosyltransferase like domains"/>
    <property type="match status" value="1"/>
</dbReference>
<dbReference type="AlphaFoldDB" id="A0A2K8L5C7"/>
<dbReference type="OrthoDB" id="5295474at2"/>
<evidence type="ECO:0000313" key="3">
    <source>
        <dbReference type="Proteomes" id="UP000231637"/>
    </source>
</evidence>
<evidence type="ECO:0000259" key="1">
    <source>
        <dbReference type="Pfam" id="PF07238"/>
    </source>
</evidence>
<name>A0A2K8L5C7_9PROT</name>
<dbReference type="EMBL" id="CP018800">
    <property type="protein sequence ID" value="ATX82518.1"/>
    <property type="molecule type" value="Genomic_DNA"/>
</dbReference>
<dbReference type="RefSeq" id="WP_100265860.1">
    <property type="nucleotide sequence ID" value="NZ_CP018800.1"/>
</dbReference>
<dbReference type="InterPro" id="IPR009875">
    <property type="entry name" value="PilZ_domain"/>
</dbReference>
<feature type="domain" description="PilZ" evidence="1">
    <location>
        <begin position="38"/>
        <end position="129"/>
    </location>
</feature>
<reference evidence="2 3" key="1">
    <citation type="submission" date="2016-12" db="EMBL/GenBank/DDBJ databases">
        <title>Isolation and genomic insights into novel planktonic Zetaproteobacteria from stratified waters of the Chesapeake Bay.</title>
        <authorList>
            <person name="McAllister S.M."/>
            <person name="Kato S."/>
            <person name="Chan C.S."/>
            <person name="Chiu B.K."/>
            <person name="Field E.K."/>
        </authorList>
    </citation>
    <scope>NUCLEOTIDE SEQUENCE [LARGE SCALE GENOMIC DNA]</scope>
    <source>
        <strain evidence="2 3">CP-8</strain>
    </source>
</reference>
<dbReference type="GO" id="GO:0035438">
    <property type="term" value="F:cyclic-di-GMP binding"/>
    <property type="evidence" value="ECO:0007669"/>
    <property type="project" value="InterPro"/>
</dbReference>